<dbReference type="EMBL" id="BGPR01006165">
    <property type="protein sequence ID" value="GBN16575.1"/>
    <property type="molecule type" value="Genomic_DNA"/>
</dbReference>
<evidence type="ECO:0000313" key="1">
    <source>
        <dbReference type="EMBL" id="GBN16575.1"/>
    </source>
</evidence>
<gene>
    <name evidence="1" type="ORF">AVEN_256055_1</name>
</gene>
<evidence type="ECO:0000313" key="2">
    <source>
        <dbReference type="Proteomes" id="UP000499080"/>
    </source>
</evidence>
<sequence length="92" mass="10316">MTRNTFELSFYSSDFYVTSLQSTSTGMIGSVLLKFTPRLEIKDENSGLFCYGSSNLKPWSDDEDDIWTDSSSSNFYTIPAGGRLTCTRPMAK</sequence>
<comment type="caution">
    <text evidence="1">The sequence shown here is derived from an EMBL/GenBank/DDBJ whole genome shotgun (WGS) entry which is preliminary data.</text>
</comment>
<reference evidence="1 2" key="1">
    <citation type="journal article" date="2019" name="Sci. Rep.">
        <title>Orb-weaving spider Araneus ventricosus genome elucidates the spidroin gene catalogue.</title>
        <authorList>
            <person name="Kono N."/>
            <person name="Nakamura H."/>
            <person name="Ohtoshi R."/>
            <person name="Moran D.A.P."/>
            <person name="Shinohara A."/>
            <person name="Yoshida Y."/>
            <person name="Fujiwara M."/>
            <person name="Mori M."/>
            <person name="Tomita M."/>
            <person name="Arakawa K."/>
        </authorList>
    </citation>
    <scope>NUCLEOTIDE SEQUENCE [LARGE SCALE GENOMIC DNA]</scope>
</reference>
<dbReference type="AlphaFoldDB" id="A0A4Y2LP27"/>
<name>A0A4Y2LP27_ARAVE</name>
<keyword evidence="2" id="KW-1185">Reference proteome</keyword>
<dbReference type="Proteomes" id="UP000499080">
    <property type="component" value="Unassembled WGS sequence"/>
</dbReference>
<accession>A0A4Y2LP27</accession>
<protein>
    <submittedName>
        <fullName evidence="1">Uncharacterized protein</fullName>
    </submittedName>
</protein>
<organism evidence="1 2">
    <name type="scientific">Araneus ventricosus</name>
    <name type="common">Orbweaver spider</name>
    <name type="synonym">Epeira ventricosa</name>
    <dbReference type="NCBI Taxonomy" id="182803"/>
    <lineage>
        <taxon>Eukaryota</taxon>
        <taxon>Metazoa</taxon>
        <taxon>Ecdysozoa</taxon>
        <taxon>Arthropoda</taxon>
        <taxon>Chelicerata</taxon>
        <taxon>Arachnida</taxon>
        <taxon>Araneae</taxon>
        <taxon>Araneomorphae</taxon>
        <taxon>Entelegynae</taxon>
        <taxon>Araneoidea</taxon>
        <taxon>Araneidae</taxon>
        <taxon>Araneus</taxon>
    </lineage>
</organism>
<proteinExistence type="predicted"/>